<evidence type="ECO:0000256" key="1">
    <source>
        <dbReference type="ARBA" id="ARBA00001942"/>
    </source>
</evidence>
<evidence type="ECO:0000256" key="8">
    <source>
        <dbReference type="ARBA" id="ARBA00023014"/>
    </source>
</evidence>
<feature type="domain" description="4Fe-4S Mo/W bis-MGD-type" evidence="10">
    <location>
        <begin position="52"/>
        <end position="109"/>
    </location>
</feature>
<dbReference type="SMART" id="SM00926">
    <property type="entry name" value="Molybdop_Fe4S4"/>
    <property type="match status" value="1"/>
</dbReference>
<dbReference type="Pfam" id="PF01568">
    <property type="entry name" value="Molydop_binding"/>
    <property type="match status" value="1"/>
</dbReference>
<dbReference type="PROSITE" id="PS51669">
    <property type="entry name" value="4FE4S_MOW_BIS_MGD"/>
    <property type="match status" value="1"/>
</dbReference>
<dbReference type="PANTHER" id="PTHR43742">
    <property type="entry name" value="TRIMETHYLAMINE-N-OXIDE REDUCTASE"/>
    <property type="match status" value="1"/>
</dbReference>
<reference evidence="11" key="1">
    <citation type="submission" date="2021-11" db="EMBL/GenBank/DDBJ databases">
        <title>A Novel Adlercreutzia Species, isolated from a Allomyrina dichotoma larva feces.</title>
        <authorList>
            <person name="Suh M.K."/>
        </authorList>
    </citation>
    <scope>NUCLEOTIDE SEQUENCE</scope>
    <source>
        <strain evidence="11">JBNU-10</strain>
    </source>
</reference>
<evidence type="ECO:0000256" key="7">
    <source>
        <dbReference type="ARBA" id="ARBA00023004"/>
    </source>
</evidence>
<feature type="signal peptide" evidence="9">
    <location>
        <begin position="1"/>
        <end position="41"/>
    </location>
</feature>
<feature type="chain" id="PRO_5045763775" evidence="9">
    <location>
        <begin position="42"/>
        <end position="818"/>
    </location>
</feature>
<comment type="cofactor">
    <cofactor evidence="1">
        <name>Mo-bis(molybdopterin guanine dinucleotide)</name>
        <dbReference type="ChEBI" id="CHEBI:60539"/>
    </cofactor>
</comment>
<evidence type="ECO:0000256" key="6">
    <source>
        <dbReference type="ARBA" id="ARBA00023002"/>
    </source>
</evidence>
<dbReference type="SUPFAM" id="SSF50692">
    <property type="entry name" value="ADC-like"/>
    <property type="match status" value="1"/>
</dbReference>
<keyword evidence="3" id="KW-0500">Molybdenum</keyword>
<dbReference type="InterPro" id="IPR050612">
    <property type="entry name" value="Prok_Mopterin_Oxidored"/>
</dbReference>
<dbReference type="RefSeq" id="WP_242164106.1">
    <property type="nucleotide sequence ID" value="NZ_JAJMLW010000001.1"/>
</dbReference>
<comment type="similarity">
    <text evidence="2">Belongs to the prokaryotic molybdopterin-containing oxidoreductase family.</text>
</comment>
<comment type="caution">
    <text evidence="11">The sequence shown here is derived from an EMBL/GenBank/DDBJ whole genome shotgun (WGS) entry which is preliminary data.</text>
</comment>
<dbReference type="InterPro" id="IPR019546">
    <property type="entry name" value="TAT_signal_bac_arc"/>
</dbReference>
<dbReference type="PROSITE" id="PS51318">
    <property type="entry name" value="TAT"/>
    <property type="match status" value="1"/>
</dbReference>
<dbReference type="InterPro" id="IPR006657">
    <property type="entry name" value="MoPterin_dinucl-bd_dom"/>
</dbReference>
<keyword evidence="6" id="KW-0560">Oxidoreductase</keyword>
<keyword evidence="8" id="KW-0411">Iron-sulfur</keyword>
<evidence type="ECO:0000256" key="9">
    <source>
        <dbReference type="SAM" id="SignalP"/>
    </source>
</evidence>
<evidence type="ECO:0000256" key="4">
    <source>
        <dbReference type="ARBA" id="ARBA00022723"/>
    </source>
</evidence>
<keyword evidence="12" id="KW-1185">Reference proteome</keyword>
<dbReference type="InterPro" id="IPR006963">
    <property type="entry name" value="Mopterin_OxRdtase_4Fe-4S_dom"/>
</dbReference>
<keyword evidence="7" id="KW-0408">Iron</keyword>
<evidence type="ECO:0000313" key="11">
    <source>
        <dbReference type="EMBL" id="MCI2241700.1"/>
    </source>
</evidence>
<dbReference type="PANTHER" id="PTHR43742:SF6">
    <property type="entry name" value="OXIDOREDUCTASE YYAE-RELATED"/>
    <property type="match status" value="1"/>
</dbReference>
<evidence type="ECO:0000256" key="3">
    <source>
        <dbReference type="ARBA" id="ARBA00022505"/>
    </source>
</evidence>
<keyword evidence="5 9" id="KW-0732">Signal</keyword>
<evidence type="ECO:0000256" key="5">
    <source>
        <dbReference type="ARBA" id="ARBA00022729"/>
    </source>
</evidence>
<evidence type="ECO:0000259" key="10">
    <source>
        <dbReference type="PROSITE" id="PS51669"/>
    </source>
</evidence>
<dbReference type="PROSITE" id="PS00490">
    <property type="entry name" value="MOLYBDOPTERIN_PROK_2"/>
    <property type="match status" value="1"/>
</dbReference>
<dbReference type="EMBL" id="JAJMLW010000001">
    <property type="protein sequence ID" value="MCI2241700.1"/>
    <property type="molecule type" value="Genomic_DNA"/>
</dbReference>
<dbReference type="Gene3D" id="3.40.50.740">
    <property type="match status" value="1"/>
</dbReference>
<keyword evidence="4" id="KW-0479">Metal-binding</keyword>
<accession>A0ABS9WFZ9</accession>
<name>A0ABS9WFZ9_9ACTN</name>
<dbReference type="Proteomes" id="UP001430755">
    <property type="component" value="Unassembled WGS sequence"/>
</dbReference>
<dbReference type="Gene3D" id="3.40.50.12440">
    <property type="match status" value="2"/>
</dbReference>
<dbReference type="InterPro" id="IPR006656">
    <property type="entry name" value="Mopterin_OxRdtase"/>
</dbReference>
<evidence type="ECO:0000313" key="12">
    <source>
        <dbReference type="Proteomes" id="UP001430755"/>
    </source>
</evidence>
<dbReference type="InterPro" id="IPR009010">
    <property type="entry name" value="Asp_de-COase-like_dom_sf"/>
</dbReference>
<dbReference type="NCBIfam" id="TIGR01409">
    <property type="entry name" value="TAT_signal_seq"/>
    <property type="match status" value="1"/>
</dbReference>
<dbReference type="InterPro" id="IPR006311">
    <property type="entry name" value="TAT_signal"/>
</dbReference>
<gene>
    <name evidence="11" type="ORF">LPT13_04925</name>
</gene>
<dbReference type="Pfam" id="PF00384">
    <property type="entry name" value="Molybdopterin"/>
    <property type="match status" value="1"/>
</dbReference>
<dbReference type="SUPFAM" id="SSF53706">
    <property type="entry name" value="Formate dehydrogenase/DMSO reductase, domains 1-3"/>
    <property type="match status" value="1"/>
</dbReference>
<sequence length="818" mass="89732">MSEMNVPQRGISRRSFLKATGALAGAAAVAGAATPSLTALAAEDGAAGAGGEVVGYGVCRSNCMQSCRYKAHVRDGKLVKLTPAEYGEDLYRGSCLRGMSYQHRIYSPERIKYPMRRVEGTERGAGEWERISWDEAISDIASHFQAIIDEYGPKAIAFDFGTGNYGEIQGQTGIFNRLGGMLGVSKPAGMNDLSTGYGIDRVLGTGLMYFANEAKSVLDSSHIFIWGSNPVHSTPQNWRWMQRAKEQGTKIITIDPVKSATAHKSDEYFAIKPTTDGYLALAMANYIIENGLQDDDFIAKRSTAAFLVRDDTGMLLHKSAFEAVAEGEDDPVFVWDEAAGAAALHGSAASPALEGRFEVQGIPVTTSYTLLKERLADYTVADAARVCGMDEDDIVYLARELAGAKAASVNISFGMDHYYNGYQSCWAIAILLALTGQVGRDGAGFTGIFLNTALALNTKGLWAAKGFKGMATTFPMTMLHEVVETQQLNGQPYPMKALVSIISNSVSNWPAQNNYLNKIIPNLDFILAMDMEMTDTARHADIVLPTASFYENEDFRKAHNLPYIVHQDKVIEPLYEAKDDVEIAGLIGRALGLADAFPESATFDTYANALLKSEACEKANVTLERLRAEGYIDLTVLPGKPGIVGRAKFPTKSGLAQLYTETPAPRVSYGQDVKARFAKEHLVYYQESAEVSENSEAAKKFPIVFYQEHSRWRTHSQWFNSPLLKELDPKPVFKISAADAAERGIASGDVVEVFNDRGHMVVECVIDPSLPAGVSRMPKGWQRDQFIEGGYQELTYPVHDEWSVAFNFYDTRVDVRKK</sequence>
<dbReference type="Gene3D" id="3.40.228.10">
    <property type="entry name" value="Dimethylsulfoxide Reductase, domain 2"/>
    <property type="match status" value="1"/>
</dbReference>
<evidence type="ECO:0000256" key="2">
    <source>
        <dbReference type="ARBA" id="ARBA00010312"/>
    </source>
</evidence>
<dbReference type="InterPro" id="IPR006655">
    <property type="entry name" value="Mopterin_OxRdtase_prok_CS"/>
</dbReference>
<proteinExistence type="inferred from homology"/>
<organism evidence="11 12">
    <name type="scientific">Adlercreutzia faecimuris</name>
    <dbReference type="NCBI Taxonomy" id="2897341"/>
    <lineage>
        <taxon>Bacteria</taxon>
        <taxon>Bacillati</taxon>
        <taxon>Actinomycetota</taxon>
        <taxon>Coriobacteriia</taxon>
        <taxon>Eggerthellales</taxon>
        <taxon>Eggerthellaceae</taxon>
        <taxon>Adlercreutzia</taxon>
    </lineage>
</organism>
<protein>
    <submittedName>
        <fullName evidence="11">Molybdopterin-dependent oxidoreductase</fullName>
    </submittedName>
</protein>